<evidence type="ECO:0000259" key="1">
    <source>
        <dbReference type="PROSITE" id="PS50943"/>
    </source>
</evidence>
<dbReference type="Proteomes" id="UP000754563">
    <property type="component" value="Unassembled WGS sequence"/>
</dbReference>
<proteinExistence type="predicted"/>
<dbReference type="AlphaFoldDB" id="A0A955RKG7"/>
<organism evidence="2 3">
    <name type="scientific">Candidatus Dojkabacteria bacterium</name>
    <dbReference type="NCBI Taxonomy" id="2099670"/>
    <lineage>
        <taxon>Bacteria</taxon>
        <taxon>Candidatus Dojkabacteria</taxon>
    </lineage>
</organism>
<dbReference type="CDD" id="cd00093">
    <property type="entry name" value="HTH_XRE"/>
    <property type="match status" value="1"/>
</dbReference>
<sequence>MNKNSLGHYLRLFRNQKGISQLDLEMQIGLAAGSISRIESGKSNPTKETLAKIVGALELQPLQVATLFNVKVDDLASLVSASHKIHSSLDLNEILQNAVNSFTIECGLSLAVILLVDGELLRSRIFTQTWYTEAILNLLEFPFEEYFVHLQKHTDNLCVQAVNTRSNIFTYDLTKATKYAMPDQVIRVIGKILKFKIGIAMPLIYNDKVLGTMFYAKDYEGNFDNELPVLESFNRITATAIANAKKFDSLYKEIEKLKKSKS</sequence>
<dbReference type="InterPro" id="IPR001387">
    <property type="entry name" value="Cro/C1-type_HTH"/>
</dbReference>
<protein>
    <submittedName>
        <fullName evidence="2">Helix-turn-helix domain-containing protein</fullName>
    </submittedName>
</protein>
<dbReference type="InterPro" id="IPR029016">
    <property type="entry name" value="GAF-like_dom_sf"/>
</dbReference>
<accession>A0A955RKG7</accession>
<dbReference type="GO" id="GO:0003677">
    <property type="term" value="F:DNA binding"/>
    <property type="evidence" value="ECO:0007669"/>
    <property type="project" value="InterPro"/>
</dbReference>
<feature type="domain" description="HTH cro/C1-type" evidence="1">
    <location>
        <begin position="10"/>
        <end position="64"/>
    </location>
</feature>
<dbReference type="Gene3D" id="3.30.450.40">
    <property type="match status" value="1"/>
</dbReference>
<evidence type="ECO:0000313" key="3">
    <source>
        <dbReference type="Proteomes" id="UP000754563"/>
    </source>
</evidence>
<evidence type="ECO:0000313" key="2">
    <source>
        <dbReference type="EMBL" id="MCA9385766.1"/>
    </source>
</evidence>
<reference evidence="2" key="2">
    <citation type="journal article" date="2021" name="Microbiome">
        <title>Successional dynamics and alternative stable states in a saline activated sludge microbial community over 9 years.</title>
        <authorList>
            <person name="Wang Y."/>
            <person name="Ye J."/>
            <person name="Ju F."/>
            <person name="Liu L."/>
            <person name="Boyd J.A."/>
            <person name="Deng Y."/>
            <person name="Parks D.H."/>
            <person name="Jiang X."/>
            <person name="Yin X."/>
            <person name="Woodcroft B.J."/>
            <person name="Tyson G.W."/>
            <person name="Hugenholtz P."/>
            <person name="Polz M.F."/>
            <person name="Zhang T."/>
        </authorList>
    </citation>
    <scope>NUCLEOTIDE SEQUENCE</scope>
    <source>
        <strain evidence="2">HKST-UBA11</strain>
    </source>
</reference>
<dbReference type="SUPFAM" id="SSF55781">
    <property type="entry name" value="GAF domain-like"/>
    <property type="match status" value="1"/>
</dbReference>
<dbReference type="SMART" id="SM00530">
    <property type="entry name" value="HTH_XRE"/>
    <property type="match status" value="1"/>
</dbReference>
<reference evidence="2" key="1">
    <citation type="submission" date="2020-04" db="EMBL/GenBank/DDBJ databases">
        <authorList>
            <person name="Zhang T."/>
        </authorList>
    </citation>
    <scope>NUCLEOTIDE SEQUENCE</scope>
    <source>
        <strain evidence="2">HKST-UBA11</strain>
    </source>
</reference>
<dbReference type="EMBL" id="JAGQLH010000043">
    <property type="protein sequence ID" value="MCA9385766.1"/>
    <property type="molecule type" value="Genomic_DNA"/>
</dbReference>
<dbReference type="InterPro" id="IPR010982">
    <property type="entry name" value="Lambda_DNA-bd_dom_sf"/>
</dbReference>
<name>A0A955RKG7_9BACT</name>
<dbReference type="SUPFAM" id="SSF47413">
    <property type="entry name" value="lambda repressor-like DNA-binding domains"/>
    <property type="match status" value="1"/>
</dbReference>
<dbReference type="Pfam" id="PF01381">
    <property type="entry name" value="HTH_3"/>
    <property type="match status" value="1"/>
</dbReference>
<dbReference type="PROSITE" id="PS50943">
    <property type="entry name" value="HTH_CROC1"/>
    <property type="match status" value="1"/>
</dbReference>
<gene>
    <name evidence="2" type="ORF">KC717_03905</name>
</gene>
<comment type="caution">
    <text evidence="2">The sequence shown here is derived from an EMBL/GenBank/DDBJ whole genome shotgun (WGS) entry which is preliminary data.</text>
</comment>
<dbReference type="Gene3D" id="1.10.260.40">
    <property type="entry name" value="lambda repressor-like DNA-binding domains"/>
    <property type="match status" value="1"/>
</dbReference>